<comment type="caution">
    <text evidence="2">The sequence shown here is derived from an EMBL/GenBank/DDBJ whole genome shotgun (WGS) entry which is preliminary data.</text>
</comment>
<evidence type="ECO:0000256" key="1">
    <source>
        <dbReference type="SAM" id="Phobius"/>
    </source>
</evidence>
<name>A0ABM9FHW1_9VIBR</name>
<feature type="transmembrane region" description="Helical" evidence="1">
    <location>
        <begin position="16"/>
        <end position="38"/>
    </location>
</feature>
<organism evidence="2 3">
    <name type="scientific">Vibrio aestuarianus</name>
    <dbReference type="NCBI Taxonomy" id="28171"/>
    <lineage>
        <taxon>Bacteria</taxon>
        <taxon>Pseudomonadati</taxon>
        <taxon>Pseudomonadota</taxon>
        <taxon>Gammaproteobacteria</taxon>
        <taxon>Vibrionales</taxon>
        <taxon>Vibrionaceae</taxon>
        <taxon>Vibrio</taxon>
    </lineage>
</organism>
<dbReference type="Proteomes" id="UP001152658">
    <property type="component" value="Unassembled WGS sequence"/>
</dbReference>
<reference evidence="2" key="1">
    <citation type="submission" date="2022-06" db="EMBL/GenBank/DDBJ databases">
        <authorList>
            <person name="Goudenege D."/>
            <person name="Le Roux F."/>
        </authorList>
    </citation>
    <scope>NUCLEOTIDE SEQUENCE</scope>
    <source>
        <strain evidence="2">12-063</strain>
    </source>
</reference>
<accession>A0ABM9FHW1</accession>
<keyword evidence="3" id="KW-1185">Reference proteome</keyword>
<keyword evidence="1" id="KW-0812">Transmembrane</keyword>
<protein>
    <submittedName>
        <fullName evidence="2">Uncharacterized protein</fullName>
    </submittedName>
</protein>
<keyword evidence="1" id="KW-0472">Membrane</keyword>
<dbReference type="EMBL" id="CALYLK010000001">
    <property type="protein sequence ID" value="CAH8191185.1"/>
    <property type="molecule type" value="Genomic_DNA"/>
</dbReference>
<gene>
    <name evidence="2" type="ORF">VAE063_1000248</name>
</gene>
<proteinExistence type="predicted"/>
<sequence>MFSQYVHFIVKIHSRYVNACFGGHFLSTVIWAVLYNAVIVKKLIYSKYCFR</sequence>
<evidence type="ECO:0000313" key="3">
    <source>
        <dbReference type="Proteomes" id="UP001152658"/>
    </source>
</evidence>
<evidence type="ECO:0000313" key="2">
    <source>
        <dbReference type="EMBL" id="CAH8191185.1"/>
    </source>
</evidence>
<keyword evidence="1" id="KW-1133">Transmembrane helix</keyword>